<comment type="caution">
    <text evidence="3">The sequence shown here is derived from an EMBL/GenBank/DDBJ whole genome shotgun (WGS) entry which is preliminary data.</text>
</comment>
<feature type="chain" id="PRO_5035806436" evidence="2">
    <location>
        <begin position="42"/>
        <end position="146"/>
    </location>
</feature>
<protein>
    <submittedName>
        <fullName evidence="3">Uncharacterized protein</fullName>
    </submittedName>
</protein>
<organism evidence="3 4">
    <name type="scientific">Candidula unifasciata</name>
    <dbReference type="NCBI Taxonomy" id="100452"/>
    <lineage>
        <taxon>Eukaryota</taxon>
        <taxon>Metazoa</taxon>
        <taxon>Spiralia</taxon>
        <taxon>Lophotrochozoa</taxon>
        <taxon>Mollusca</taxon>
        <taxon>Gastropoda</taxon>
        <taxon>Heterobranchia</taxon>
        <taxon>Euthyneura</taxon>
        <taxon>Panpulmonata</taxon>
        <taxon>Eupulmonata</taxon>
        <taxon>Stylommatophora</taxon>
        <taxon>Helicina</taxon>
        <taxon>Helicoidea</taxon>
        <taxon>Geomitridae</taxon>
        <taxon>Candidula</taxon>
    </lineage>
</organism>
<reference evidence="3" key="1">
    <citation type="submission" date="2021-04" db="EMBL/GenBank/DDBJ databases">
        <authorList>
            <consortium name="Molecular Ecology Group"/>
        </authorList>
    </citation>
    <scope>NUCLEOTIDE SEQUENCE</scope>
</reference>
<evidence type="ECO:0000256" key="2">
    <source>
        <dbReference type="SAM" id="SignalP"/>
    </source>
</evidence>
<proteinExistence type="predicted"/>
<dbReference type="EMBL" id="CAJHNH020002202">
    <property type="protein sequence ID" value="CAG5125907.1"/>
    <property type="molecule type" value="Genomic_DNA"/>
</dbReference>
<dbReference type="Proteomes" id="UP000678393">
    <property type="component" value="Unassembled WGS sequence"/>
</dbReference>
<gene>
    <name evidence="3" type="ORF">CUNI_LOCUS11465</name>
</gene>
<keyword evidence="2" id="KW-0732">Signal</keyword>
<name>A0A8S3Z8L9_9EUPU</name>
<dbReference type="AlphaFoldDB" id="A0A8S3Z8L9"/>
<keyword evidence="4" id="KW-1185">Reference proteome</keyword>
<sequence>MCTIKCSAKDMAPENSETTMLISKSIVLLLSLIVYTSPVCADEPSELYQLALSDAKSDQPANAPRLSDVLRWKDSLPDRLSPNPATDQADSSRLAAFASSPPAGISLVIRKRQFCNSYGCNNGGKRAIQAPLENNLEPSQDANQKM</sequence>
<feature type="region of interest" description="Disordered" evidence="1">
    <location>
        <begin position="75"/>
        <end position="94"/>
    </location>
</feature>
<evidence type="ECO:0000256" key="1">
    <source>
        <dbReference type="SAM" id="MobiDB-lite"/>
    </source>
</evidence>
<evidence type="ECO:0000313" key="3">
    <source>
        <dbReference type="EMBL" id="CAG5125907.1"/>
    </source>
</evidence>
<evidence type="ECO:0000313" key="4">
    <source>
        <dbReference type="Proteomes" id="UP000678393"/>
    </source>
</evidence>
<feature type="signal peptide" evidence="2">
    <location>
        <begin position="1"/>
        <end position="41"/>
    </location>
</feature>
<accession>A0A8S3Z8L9</accession>